<sequence length="430" mass="50590">MSYRLASRENIDSDKFDLWPAVLDRSFTKFNNRIEPFVFNTEDEILRWLDSRCKAKISERTTNVQEFRNGDPNRLYSVYRCEHNGNTNHSNSEDGLFDKFLYSLRVKKPAEAFMTYSNDKGERVKSSFKKLDSKIEFSNVDEEIDYSSDVRLINGEFYEGIYPIDEDEKDRTHLRYLDFVKTVHDSDPNGEKEEFSIVFANSGYAVRWLDKFTKKLEVVQRYLEFFAKGGDAYVSIEKDDEHDTMIRYIFKTLSDNRLDTPEDDLMQLNVRNMVIDPYLCNNEIYQIRYQRTLLSWHKNYVHIIKKLGLMPSKQFADTIMNFSLMDFFKQIHSRENLEAIIKNIEMVYGVQAKKVEPDGNIRVIGRFRSDAPKFHKVVKTFSSNNSLKESDSMNQTNHTNQVNRSQPFQEPVMSQSSQLRSVQPTKTNSN</sequence>
<evidence type="ECO:0000313" key="2">
    <source>
        <dbReference type="EMBL" id="VBB18596.1"/>
    </source>
</evidence>
<name>A0A5K0UBR8_9VIRU</name>
<feature type="region of interest" description="Disordered" evidence="1">
    <location>
        <begin position="385"/>
        <end position="430"/>
    </location>
</feature>
<gene>
    <name evidence="2" type="ORF">YASMINEVIRUS_1059</name>
</gene>
<keyword evidence="3" id="KW-1185">Reference proteome</keyword>
<evidence type="ECO:0000256" key="1">
    <source>
        <dbReference type="SAM" id="MobiDB-lite"/>
    </source>
</evidence>
<comment type="caution">
    <text evidence="2">The sequence shown here is derived from an EMBL/GenBank/DDBJ whole genome shotgun (WGS) entry which is preliminary data.</text>
</comment>
<accession>A0A5K0UBR8</accession>
<organism evidence="2 3">
    <name type="scientific">Yasminevirus sp. GU-2018</name>
    <dbReference type="NCBI Taxonomy" id="2420051"/>
    <lineage>
        <taxon>Viruses</taxon>
        <taxon>Varidnaviria</taxon>
        <taxon>Bamfordvirae</taxon>
        <taxon>Nucleocytoviricota</taxon>
        <taxon>Megaviricetes</taxon>
        <taxon>Imitervirales</taxon>
        <taxon>Mimiviridae</taxon>
        <taxon>Klosneuvirinae</taxon>
        <taxon>Yasminevirus</taxon>
        <taxon>Yasminevirus saudimassiliense</taxon>
    </lineage>
</organism>
<evidence type="ECO:0000313" key="3">
    <source>
        <dbReference type="Proteomes" id="UP000594342"/>
    </source>
</evidence>
<protein>
    <submittedName>
        <fullName evidence="2">Uncharacterized protein</fullName>
    </submittedName>
</protein>
<dbReference type="EMBL" id="UPSH01000001">
    <property type="protein sequence ID" value="VBB18596.1"/>
    <property type="molecule type" value="Genomic_DNA"/>
</dbReference>
<dbReference type="Proteomes" id="UP000594342">
    <property type="component" value="Unassembled WGS sequence"/>
</dbReference>
<reference evidence="2 3" key="1">
    <citation type="submission" date="2018-10" db="EMBL/GenBank/DDBJ databases">
        <authorList>
            <consortium name="IHU Genomes"/>
        </authorList>
    </citation>
    <scope>NUCLEOTIDE SEQUENCE [LARGE SCALE GENOMIC DNA]</scope>
    <source>
        <strain evidence="2 3">A1</strain>
    </source>
</reference>
<proteinExistence type="predicted"/>